<keyword evidence="4" id="KW-1185">Reference proteome</keyword>
<dbReference type="EMBL" id="CP067140">
    <property type="protein sequence ID" value="WCR04913.1"/>
    <property type="molecule type" value="Genomic_DNA"/>
</dbReference>
<evidence type="ECO:0000313" key="1">
    <source>
        <dbReference type="EMBL" id="SIS72690.1"/>
    </source>
</evidence>
<evidence type="ECO:0000313" key="4">
    <source>
        <dbReference type="Proteomes" id="UP001215549"/>
    </source>
</evidence>
<reference evidence="2 4" key="2">
    <citation type="submission" date="2021-01" db="EMBL/GenBank/DDBJ databases">
        <title>Biogeographic distribution of Paracoccus.</title>
        <authorList>
            <person name="Hollensteiner J."/>
            <person name="Leineberger J."/>
            <person name="Brinkhoff T."/>
            <person name="Daniel R."/>
        </authorList>
    </citation>
    <scope>NUCLEOTIDE SEQUENCE [LARGE SCALE GENOMIC DNA]</scope>
    <source>
        <strain evidence="2 4">DSM 18447</strain>
    </source>
</reference>
<sequence>MSYSAIAAQELAVRALIHIADHPELASALLASSGLKPEALRQAAQEPDFCMHVLDFLLEDDRRVLEFAKSMSIRPEEVLSARIALGGPGSFGWEPD</sequence>
<dbReference type="RefSeq" id="WP_076524379.1">
    <property type="nucleotide sequence ID" value="NZ_CP067140.1"/>
</dbReference>
<dbReference type="Proteomes" id="UP001215549">
    <property type="component" value="Chromosome"/>
</dbReference>
<dbReference type="Proteomes" id="UP000186216">
    <property type="component" value="Unassembled WGS sequence"/>
</dbReference>
<name>A0AA46A524_9RHOB</name>
<protein>
    <submittedName>
        <fullName evidence="2">DUF3572 domain-containing protein</fullName>
    </submittedName>
</protein>
<organism evidence="1 3">
    <name type="scientific">Paracoccus saliphilus</name>
    <dbReference type="NCBI Taxonomy" id="405559"/>
    <lineage>
        <taxon>Bacteria</taxon>
        <taxon>Pseudomonadati</taxon>
        <taxon>Pseudomonadota</taxon>
        <taxon>Alphaproteobacteria</taxon>
        <taxon>Rhodobacterales</taxon>
        <taxon>Paracoccaceae</taxon>
        <taxon>Paracoccus</taxon>
    </lineage>
</organism>
<dbReference type="EMBL" id="FTOU01000003">
    <property type="protein sequence ID" value="SIS72690.1"/>
    <property type="molecule type" value="Genomic_DNA"/>
</dbReference>
<dbReference type="Pfam" id="PF12096">
    <property type="entry name" value="DUF3572"/>
    <property type="match status" value="1"/>
</dbReference>
<evidence type="ECO:0000313" key="2">
    <source>
        <dbReference type="EMBL" id="WCR04913.1"/>
    </source>
</evidence>
<proteinExistence type="predicted"/>
<gene>
    <name evidence="2" type="ORF">JHX88_09495</name>
    <name evidence="1" type="ORF">SAMN05421772_103305</name>
</gene>
<evidence type="ECO:0000313" key="3">
    <source>
        <dbReference type="Proteomes" id="UP000186216"/>
    </source>
</evidence>
<accession>A0AA46A524</accession>
<reference evidence="1 3" key="1">
    <citation type="submission" date="2017-01" db="EMBL/GenBank/DDBJ databases">
        <authorList>
            <person name="Varghese N."/>
            <person name="Submissions S."/>
        </authorList>
    </citation>
    <scope>NUCLEOTIDE SEQUENCE [LARGE SCALE GENOMIC DNA]</scope>
    <source>
        <strain evidence="1 3">DSM 18447</strain>
    </source>
</reference>
<dbReference type="AlphaFoldDB" id="A0AA46A524"/>
<dbReference type="InterPro" id="IPR021955">
    <property type="entry name" value="DUF3572"/>
</dbReference>